<dbReference type="CTD" id="80339"/>
<evidence type="ECO:0000313" key="3">
    <source>
        <dbReference type="RefSeq" id="XP_023590286.1"/>
    </source>
</evidence>
<proteinExistence type="predicted"/>
<keyword evidence="2" id="KW-1185">Reference proteome</keyword>
<protein>
    <submittedName>
        <fullName evidence="3">1-acylglycerol-3-phosphate O-acyltransferase PNPLA3</fullName>
    </submittedName>
</protein>
<gene>
    <name evidence="3" type="primary">PNPLA3</name>
</gene>
<dbReference type="GeneID" id="101341242"/>
<dbReference type="AlphaFoldDB" id="A0A2Y9RA03"/>
<dbReference type="PANTHER" id="PTHR12406">
    <property type="entry name" value="CALCIUM-INDEPENDENT PHOSPHOLIPASE A2 IPLA2 -RELATED"/>
    <property type="match status" value="1"/>
</dbReference>
<dbReference type="STRING" id="127582.A0A2Y9RA03"/>
<dbReference type="GO" id="GO:0004806">
    <property type="term" value="F:triacylglycerol lipase activity"/>
    <property type="evidence" value="ECO:0007669"/>
    <property type="project" value="TreeGrafter"/>
</dbReference>
<dbReference type="PANTHER" id="PTHR12406:SF22">
    <property type="entry name" value="1-ACYLGLYCEROL-3-PHOSPHATE O-ACYLTRANSFERASE PNPLA3"/>
    <property type="match status" value="1"/>
</dbReference>
<dbReference type="KEGG" id="tmu:101341242"/>
<dbReference type="FunCoup" id="A0A2Y9RA03">
    <property type="interactions" value="214"/>
</dbReference>
<dbReference type="GO" id="GO:0055088">
    <property type="term" value="P:lipid homeostasis"/>
    <property type="evidence" value="ECO:0007669"/>
    <property type="project" value="TreeGrafter"/>
</dbReference>
<organism evidence="2 3">
    <name type="scientific">Trichechus manatus latirostris</name>
    <name type="common">Florida manatee</name>
    <dbReference type="NCBI Taxonomy" id="127582"/>
    <lineage>
        <taxon>Eukaryota</taxon>
        <taxon>Metazoa</taxon>
        <taxon>Chordata</taxon>
        <taxon>Craniata</taxon>
        <taxon>Vertebrata</taxon>
        <taxon>Euteleostomi</taxon>
        <taxon>Mammalia</taxon>
        <taxon>Eutheria</taxon>
        <taxon>Afrotheria</taxon>
        <taxon>Sirenia</taxon>
        <taxon>Trichechidae</taxon>
        <taxon>Trichechus</taxon>
    </lineage>
</organism>
<dbReference type="GO" id="GO:0016020">
    <property type="term" value="C:membrane"/>
    <property type="evidence" value="ECO:0007669"/>
    <property type="project" value="TreeGrafter"/>
</dbReference>
<accession>A0A2Y9RA03</accession>
<evidence type="ECO:0000313" key="2">
    <source>
        <dbReference type="Proteomes" id="UP000248480"/>
    </source>
</evidence>
<feature type="region of interest" description="Disordered" evidence="1">
    <location>
        <begin position="1"/>
        <end position="34"/>
    </location>
</feature>
<evidence type="ECO:0000256" key="1">
    <source>
        <dbReference type="SAM" id="MobiDB-lite"/>
    </source>
</evidence>
<name>A0A2Y9RA03_TRIMA</name>
<dbReference type="InParanoid" id="A0A2Y9RA03"/>
<dbReference type="SUPFAM" id="SSF52151">
    <property type="entry name" value="FabD/lysophospholipase-like"/>
    <property type="match status" value="1"/>
</dbReference>
<dbReference type="GO" id="GO:0005811">
    <property type="term" value="C:lipid droplet"/>
    <property type="evidence" value="ECO:0007669"/>
    <property type="project" value="TreeGrafter"/>
</dbReference>
<dbReference type="RefSeq" id="XP_023590286.1">
    <property type="nucleotide sequence ID" value="XM_023734518.1"/>
</dbReference>
<dbReference type="Proteomes" id="UP000248480">
    <property type="component" value="Unplaced"/>
</dbReference>
<sequence>MARQAERRRAQKWQQECERQYGGSGEDGEENSQAQGATTSLFALLTAGSGHRPVPEAAPERVEVCRLEMAVVEAADRLCSYFPHSKRYMDGGVSDNVPFADDKTTITVSPFFGEHDICPKVKSSNFLHVNFSKLSLHLCLGNAYLLARAVLPGDPKVHGEICLRGYLDTVRFLEEKGICERPGPCLKLASEAVESETSASCWEDRSLEPPREAVALETKPEEDELLAHLRLSILPWDERILETVSSKLLTALREAIKEKRGCTSKICNFLPVRIISYLMLPCTLPVESAIAVVQKLLMWPPDIYDDLQWLLWVTSRVCYRVVTCLLPTSRSQAPASSQ</sequence>
<dbReference type="GO" id="GO:0005737">
    <property type="term" value="C:cytoplasm"/>
    <property type="evidence" value="ECO:0007669"/>
    <property type="project" value="TreeGrafter"/>
</dbReference>
<dbReference type="GO" id="GO:0019433">
    <property type="term" value="P:triglyceride catabolic process"/>
    <property type="evidence" value="ECO:0007669"/>
    <property type="project" value="TreeGrafter"/>
</dbReference>
<dbReference type="InterPro" id="IPR016035">
    <property type="entry name" value="Acyl_Trfase/lysoPLipase"/>
</dbReference>
<reference evidence="3" key="1">
    <citation type="submission" date="2025-08" db="UniProtKB">
        <authorList>
            <consortium name="RefSeq"/>
        </authorList>
    </citation>
    <scope>IDENTIFICATION</scope>
</reference>
<dbReference type="InterPro" id="IPR033562">
    <property type="entry name" value="PLPL"/>
</dbReference>